<comment type="caution">
    <text evidence="1">The sequence shown here is derived from an EMBL/GenBank/DDBJ whole genome shotgun (WGS) entry which is preliminary data.</text>
</comment>
<protein>
    <recommendedName>
        <fullName evidence="3">STAS/SEC14 domain-containing protein</fullName>
    </recommendedName>
</protein>
<reference evidence="1 2" key="1">
    <citation type="submission" date="2021-12" db="EMBL/GenBank/DDBJ databases">
        <title>Genome sequencing of bacteria with rrn-lacking chromosome and rrn-plasmid.</title>
        <authorList>
            <person name="Anda M."/>
            <person name="Iwasaki W."/>
        </authorList>
    </citation>
    <scope>NUCLEOTIDE SEQUENCE [LARGE SCALE GENOMIC DNA]</scope>
    <source>
        <strain evidence="1 2">NBRC 15940</strain>
    </source>
</reference>
<proteinExistence type="predicted"/>
<dbReference type="RefSeq" id="WP_338236366.1">
    <property type="nucleotide sequence ID" value="NZ_BQKE01000001.1"/>
</dbReference>
<accession>A0AAN4VV19</accession>
<name>A0AAN4VV19_9BACT</name>
<evidence type="ECO:0000313" key="1">
    <source>
        <dbReference type="EMBL" id="GJM60659.1"/>
    </source>
</evidence>
<dbReference type="AlphaFoldDB" id="A0AAN4VV19"/>
<gene>
    <name evidence="1" type="ORF">PEDI_12110</name>
</gene>
<organism evidence="1 2">
    <name type="scientific">Persicobacter diffluens</name>
    <dbReference type="NCBI Taxonomy" id="981"/>
    <lineage>
        <taxon>Bacteria</taxon>
        <taxon>Pseudomonadati</taxon>
        <taxon>Bacteroidota</taxon>
        <taxon>Cytophagia</taxon>
        <taxon>Cytophagales</taxon>
        <taxon>Persicobacteraceae</taxon>
        <taxon>Persicobacter</taxon>
    </lineage>
</organism>
<sequence>MIVFQTEYVDLIYNTEFQAVELIWKDVFTTEEYQKTVDEALRLMRVKKLSRWISDLRGLPSPPDHSLTWIGQQRFERVRKIPAMEVILITGTKASIMIYGQKMADILDKKFPNAHIQLEINRKNAHLWFQSPYQNTYRHPSLI</sequence>
<evidence type="ECO:0008006" key="3">
    <source>
        <dbReference type="Google" id="ProtNLM"/>
    </source>
</evidence>
<evidence type="ECO:0000313" key="2">
    <source>
        <dbReference type="Proteomes" id="UP001310022"/>
    </source>
</evidence>
<dbReference type="Proteomes" id="UP001310022">
    <property type="component" value="Unassembled WGS sequence"/>
</dbReference>
<keyword evidence="2" id="KW-1185">Reference proteome</keyword>
<dbReference type="EMBL" id="BQKE01000001">
    <property type="protein sequence ID" value="GJM60659.1"/>
    <property type="molecule type" value="Genomic_DNA"/>
</dbReference>